<dbReference type="Pfam" id="PF00144">
    <property type="entry name" value="Beta-lactamase"/>
    <property type="match status" value="1"/>
</dbReference>
<organism evidence="2 3">
    <name type="scientific">Thalassorhabdus alkalitolerans</name>
    <dbReference type="NCBI Taxonomy" id="2282697"/>
    <lineage>
        <taxon>Bacteria</taxon>
        <taxon>Bacillati</taxon>
        <taxon>Bacillota</taxon>
        <taxon>Bacilli</taxon>
        <taxon>Bacillales</taxon>
        <taxon>Bacillaceae</taxon>
        <taxon>Thalassorhabdus</taxon>
    </lineage>
</organism>
<comment type="caution">
    <text evidence="2">The sequence shown here is derived from an EMBL/GenBank/DDBJ whole genome shotgun (WGS) entry which is preliminary data.</text>
</comment>
<evidence type="ECO:0000259" key="1">
    <source>
        <dbReference type="Pfam" id="PF00144"/>
    </source>
</evidence>
<dbReference type="InterPro" id="IPR001466">
    <property type="entry name" value="Beta-lactam-related"/>
</dbReference>
<dbReference type="EMBL" id="JBHSOZ010000004">
    <property type="protein sequence ID" value="MFC5713205.1"/>
    <property type="molecule type" value="Genomic_DNA"/>
</dbReference>
<dbReference type="Proteomes" id="UP001596142">
    <property type="component" value="Unassembled WGS sequence"/>
</dbReference>
<gene>
    <name evidence="2" type="ORF">ACFPU1_10445</name>
</gene>
<feature type="domain" description="Beta-lactamase-related" evidence="1">
    <location>
        <begin position="18"/>
        <end position="320"/>
    </location>
</feature>
<dbReference type="Gene3D" id="3.40.710.10">
    <property type="entry name" value="DD-peptidase/beta-lactamase superfamily"/>
    <property type="match status" value="1"/>
</dbReference>
<evidence type="ECO:0000313" key="3">
    <source>
        <dbReference type="Proteomes" id="UP001596142"/>
    </source>
</evidence>
<sequence length="363" mass="40950">MQELIQSVITPLTKKSKSIHVGITLEGKHSYQGFGSLSDNNKNPPDLYTLYETGDIGKTVTAALLAKTIREGKAPYHEPISSFGWEFTNLPDEITPYTLVTHTSGMPFMPTNIKRYLLRNYKNPHHYYNDEDWIVYLRKYKTKQKSKVDDLHYSHTGYAVLGRFLERIWEEPFEILAKKLVMSPLGLEDTTLTFPAEKLKRIAPPYNYQLKKTHLDRPSTFQGAGGWISSTADLLYYLEAHLSPSPAFAYFADTHGIKEKGRKGIKGAEGVSRGWMIVFPFGEKYPVHFISGSTAGSQCFIGWCKPAHAGIVICSNKGAKRKETPTRTEISAAGLAIIREVVQERLKERGIFRTPELPASFNI</sequence>
<name>A0ABW0YL83_9BACI</name>
<dbReference type="PANTHER" id="PTHR46825:SF9">
    <property type="entry name" value="BETA-LACTAMASE-RELATED DOMAIN-CONTAINING PROTEIN"/>
    <property type="match status" value="1"/>
</dbReference>
<dbReference type="GO" id="GO:0016787">
    <property type="term" value="F:hydrolase activity"/>
    <property type="evidence" value="ECO:0007669"/>
    <property type="project" value="UniProtKB-KW"/>
</dbReference>
<dbReference type="PANTHER" id="PTHR46825">
    <property type="entry name" value="D-ALANYL-D-ALANINE-CARBOXYPEPTIDASE/ENDOPEPTIDASE AMPH"/>
    <property type="match status" value="1"/>
</dbReference>
<keyword evidence="2" id="KW-0378">Hydrolase</keyword>
<dbReference type="EC" id="3.-.-.-" evidence="2"/>
<dbReference type="RefSeq" id="WP_385940768.1">
    <property type="nucleotide sequence ID" value="NZ_JBHSOZ010000004.1"/>
</dbReference>
<protein>
    <submittedName>
        <fullName evidence="2">Serine hydrolase domain-containing protein</fullName>
        <ecNumber evidence="2">3.-.-.-</ecNumber>
    </submittedName>
</protein>
<keyword evidence="3" id="KW-1185">Reference proteome</keyword>
<proteinExistence type="predicted"/>
<reference evidence="3" key="1">
    <citation type="journal article" date="2019" name="Int. J. Syst. Evol. Microbiol.">
        <title>The Global Catalogue of Microorganisms (GCM) 10K type strain sequencing project: providing services to taxonomists for standard genome sequencing and annotation.</title>
        <authorList>
            <consortium name="The Broad Institute Genomics Platform"/>
            <consortium name="The Broad Institute Genome Sequencing Center for Infectious Disease"/>
            <person name="Wu L."/>
            <person name="Ma J."/>
        </authorList>
    </citation>
    <scope>NUCLEOTIDE SEQUENCE [LARGE SCALE GENOMIC DNA]</scope>
    <source>
        <strain evidence="3">CECT 7184</strain>
    </source>
</reference>
<dbReference type="InterPro" id="IPR012338">
    <property type="entry name" value="Beta-lactam/transpept-like"/>
</dbReference>
<dbReference type="SUPFAM" id="SSF56601">
    <property type="entry name" value="beta-lactamase/transpeptidase-like"/>
    <property type="match status" value="1"/>
</dbReference>
<accession>A0ABW0YL83</accession>
<dbReference type="InterPro" id="IPR050491">
    <property type="entry name" value="AmpC-like"/>
</dbReference>
<evidence type="ECO:0000313" key="2">
    <source>
        <dbReference type="EMBL" id="MFC5713205.1"/>
    </source>
</evidence>